<dbReference type="Proteomes" id="UP000280792">
    <property type="component" value="Unassembled WGS sequence"/>
</dbReference>
<name>A0A3P3VMM9_9GAMM</name>
<organism evidence="1 2">
    <name type="scientific">Aestuariirhabdus litorea</name>
    <dbReference type="NCBI Taxonomy" id="2528527"/>
    <lineage>
        <taxon>Bacteria</taxon>
        <taxon>Pseudomonadati</taxon>
        <taxon>Pseudomonadota</taxon>
        <taxon>Gammaproteobacteria</taxon>
        <taxon>Oceanospirillales</taxon>
        <taxon>Aestuariirhabdaceae</taxon>
        <taxon>Aestuariirhabdus</taxon>
    </lineage>
</organism>
<proteinExistence type="predicted"/>
<protein>
    <submittedName>
        <fullName evidence="1">Uncharacterized protein</fullName>
    </submittedName>
</protein>
<comment type="caution">
    <text evidence="1">The sequence shown here is derived from an EMBL/GenBank/DDBJ whole genome shotgun (WGS) entry which is preliminary data.</text>
</comment>
<dbReference type="AlphaFoldDB" id="A0A3P3VMM9"/>
<sequence length="59" mass="6731">MAFSNTVKHSSGSRTGGRLARLFPSLLLLLAMAASLWMSWACYSELADPLWHLLHLEWW</sequence>
<keyword evidence="2" id="KW-1185">Reference proteome</keyword>
<dbReference type="RefSeq" id="WP_125014447.1">
    <property type="nucleotide sequence ID" value="NZ_QWEZ01000001.1"/>
</dbReference>
<evidence type="ECO:0000313" key="2">
    <source>
        <dbReference type="Proteomes" id="UP000280792"/>
    </source>
</evidence>
<reference evidence="1 2" key="2">
    <citation type="submission" date="2018-12" db="EMBL/GenBank/DDBJ databases">
        <title>Simiduia agarivorans gen. nov., sp. nov., a marine, agarolytic bacterium isolated from shallow coastal water from Keelung, Taiwan.</title>
        <authorList>
            <person name="Shieh W.Y."/>
        </authorList>
    </citation>
    <scope>NUCLEOTIDE SEQUENCE [LARGE SCALE GENOMIC DNA]</scope>
    <source>
        <strain evidence="1 2">GTF-13</strain>
    </source>
</reference>
<reference evidence="1 2" key="1">
    <citation type="submission" date="2018-08" db="EMBL/GenBank/DDBJ databases">
        <authorList>
            <person name="Khan S.A."/>
        </authorList>
    </citation>
    <scope>NUCLEOTIDE SEQUENCE [LARGE SCALE GENOMIC DNA]</scope>
    <source>
        <strain evidence="1 2">GTF-13</strain>
    </source>
</reference>
<gene>
    <name evidence="1" type="ORF">D0544_02565</name>
</gene>
<accession>A0A3P3VMM9</accession>
<evidence type="ECO:0000313" key="1">
    <source>
        <dbReference type="EMBL" id="RRJ84021.1"/>
    </source>
</evidence>
<dbReference type="EMBL" id="QWEZ01000001">
    <property type="protein sequence ID" value="RRJ84021.1"/>
    <property type="molecule type" value="Genomic_DNA"/>
</dbReference>